<evidence type="ECO:0000313" key="4">
    <source>
        <dbReference type="Proteomes" id="UP000778970"/>
    </source>
</evidence>
<proteinExistence type="predicted"/>
<evidence type="ECO:0000256" key="1">
    <source>
        <dbReference type="SAM" id="MobiDB-lite"/>
    </source>
</evidence>
<accession>A0A934QED4</accession>
<feature type="compositionally biased region" description="Basic and acidic residues" evidence="1">
    <location>
        <begin position="105"/>
        <end position="116"/>
    </location>
</feature>
<dbReference type="AlphaFoldDB" id="A0A934QED4"/>
<protein>
    <recommendedName>
        <fullName evidence="2">Transposase zinc-ribbon domain-containing protein</fullName>
    </recommendedName>
</protein>
<evidence type="ECO:0000313" key="3">
    <source>
        <dbReference type="EMBL" id="MBK1695731.1"/>
    </source>
</evidence>
<comment type="caution">
    <text evidence="3">The sequence shown here is derived from an EMBL/GenBank/DDBJ whole genome shotgun (WGS) entry which is preliminary data.</text>
</comment>
<feature type="region of interest" description="Disordered" evidence="1">
    <location>
        <begin position="91"/>
        <end position="116"/>
    </location>
</feature>
<dbReference type="Pfam" id="PF12760">
    <property type="entry name" value="Zn_ribbon_IS1595"/>
    <property type="match status" value="1"/>
</dbReference>
<keyword evidence="4" id="KW-1185">Reference proteome</keyword>
<evidence type="ECO:0000259" key="2">
    <source>
        <dbReference type="Pfam" id="PF12760"/>
    </source>
</evidence>
<feature type="compositionally biased region" description="Polar residues" evidence="1">
    <location>
        <begin position="91"/>
        <end position="104"/>
    </location>
</feature>
<dbReference type="EMBL" id="NRRE01000006">
    <property type="protein sequence ID" value="MBK1695731.1"/>
    <property type="molecule type" value="Genomic_DNA"/>
</dbReference>
<reference evidence="3" key="1">
    <citation type="submission" date="2017-08" db="EMBL/GenBank/DDBJ databases">
        <authorList>
            <person name="Imhoff J.F."/>
            <person name="Rahn T."/>
            <person name="Kuenzel S."/>
            <person name="Neulinger S.C."/>
        </authorList>
    </citation>
    <scope>NUCLEOTIDE SEQUENCE</scope>
    <source>
        <strain evidence="3">DSM 9154</strain>
    </source>
</reference>
<feature type="domain" description="Transposase zinc-ribbon" evidence="2">
    <location>
        <begin position="22"/>
        <end position="52"/>
    </location>
</feature>
<dbReference type="Proteomes" id="UP000778970">
    <property type="component" value="Unassembled WGS sequence"/>
</dbReference>
<sequence length="116" mass="13221">MTFYKDRRVALSVLITPYFHDDIVAFANLEAIMWPKGPVCPHCDSMENIYKIDPTPEKKVRMVRMGLHKYGHGHKQFTVKVGTVLESSHTCCTSGSKRLTFSDPTRQEGHERPQAS</sequence>
<dbReference type="InterPro" id="IPR024442">
    <property type="entry name" value="Transposase_Zn_ribbon"/>
</dbReference>
<reference evidence="3" key="2">
    <citation type="journal article" date="2020" name="Microorganisms">
        <title>Osmotic Adaptation and Compatible Solute Biosynthesis of Phototrophic Bacteria as Revealed from Genome Analyses.</title>
        <authorList>
            <person name="Imhoff J.F."/>
            <person name="Rahn T."/>
            <person name="Kunzel S."/>
            <person name="Keller A."/>
            <person name="Neulinger S.C."/>
        </authorList>
    </citation>
    <scope>NUCLEOTIDE SEQUENCE</scope>
    <source>
        <strain evidence="3">DSM 9154</strain>
    </source>
</reference>
<organism evidence="3 4">
    <name type="scientific">Rhodovibrio salinarum</name>
    <dbReference type="NCBI Taxonomy" id="1087"/>
    <lineage>
        <taxon>Bacteria</taxon>
        <taxon>Pseudomonadati</taxon>
        <taxon>Pseudomonadota</taxon>
        <taxon>Alphaproteobacteria</taxon>
        <taxon>Rhodospirillales</taxon>
        <taxon>Rhodovibrionaceae</taxon>
        <taxon>Rhodovibrio</taxon>
    </lineage>
</organism>
<gene>
    <name evidence="3" type="ORF">CKO21_00535</name>
</gene>
<name>A0A934QED4_9PROT</name>